<dbReference type="EMBL" id="FRFG01000005">
    <property type="protein sequence ID" value="SHO54590.1"/>
    <property type="molecule type" value="Genomic_DNA"/>
</dbReference>
<name>A0A1M7YPN3_9VIBR</name>
<dbReference type="FunFam" id="1.10.287.950:FF:000001">
    <property type="entry name" value="Methyl-accepting chemotaxis sensory transducer"/>
    <property type="match status" value="1"/>
</dbReference>
<comment type="subcellular location">
    <subcellularLocation>
        <location evidence="1">Cell inner membrane</location>
        <topology evidence="1">Multi-pass membrane protein</topology>
    </subcellularLocation>
</comment>
<accession>A0A1M7YPN3</accession>
<proteinExistence type="inferred from homology"/>
<keyword evidence="3 5" id="KW-0807">Transducer</keyword>
<feature type="transmembrane region" description="Helical" evidence="6">
    <location>
        <begin position="195"/>
        <end position="220"/>
    </location>
</feature>
<keyword evidence="2" id="KW-0997">Cell inner membrane</keyword>
<keyword evidence="6" id="KW-1133">Transmembrane helix</keyword>
<evidence type="ECO:0000259" key="9">
    <source>
        <dbReference type="PROSITE" id="PS50885"/>
    </source>
</evidence>
<evidence type="ECO:0000256" key="1">
    <source>
        <dbReference type="ARBA" id="ARBA00004429"/>
    </source>
</evidence>
<dbReference type="GO" id="GO:0007165">
    <property type="term" value="P:signal transduction"/>
    <property type="evidence" value="ECO:0007669"/>
    <property type="project" value="UniProtKB-KW"/>
</dbReference>
<evidence type="ECO:0000313" key="11">
    <source>
        <dbReference type="Proteomes" id="UP000184600"/>
    </source>
</evidence>
<dbReference type="Pfam" id="PF00672">
    <property type="entry name" value="HAMP"/>
    <property type="match status" value="1"/>
</dbReference>
<dbReference type="PANTHER" id="PTHR32089:SF33">
    <property type="entry name" value="TOXIN COREGULATED PILUS BIOSYNTHESIS PROTEIN I"/>
    <property type="match status" value="1"/>
</dbReference>
<dbReference type="Pfam" id="PF00015">
    <property type="entry name" value="MCPsignal"/>
    <property type="match status" value="1"/>
</dbReference>
<protein>
    <submittedName>
        <fullName evidence="10">Methyl-accepting chemotaxis protein PctB</fullName>
    </submittedName>
</protein>
<dbReference type="PANTHER" id="PTHR32089">
    <property type="entry name" value="METHYL-ACCEPTING CHEMOTAXIS PROTEIN MCPB"/>
    <property type="match status" value="1"/>
</dbReference>
<dbReference type="PROSITE" id="PS50885">
    <property type="entry name" value="HAMP"/>
    <property type="match status" value="1"/>
</dbReference>
<dbReference type="PROSITE" id="PS50192">
    <property type="entry name" value="T_SNARE"/>
    <property type="match status" value="1"/>
</dbReference>
<dbReference type="CDD" id="cd11386">
    <property type="entry name" value="MCP_signal"/>
    <property type="match status" value="1"/>
</dbReference>
<keyword evidence="6" id="KW-0472">Membrane</keyword>
<dbReference type="OrthoDB" id="5593683at2"/>
<feature type="transmembrane region" description="Helical" evidence="6">
    <location>
        <begin position="12"/>
        <end position="31"/>
    </location>
</feature>
<evidence type="ECO:0000256" key="5">
    <source>
        <dbReference type="PROSITE-ProRule" id="PRU00284"/>
    </source>
</evidence>
<dbReference type="CDD" id="cd06225">
    <property type="entry name" value="HAMP"/>
    <property type="match status" value="1"/>
</dbReference>
<dbReference type="SMART" id="SM00304">
    <property type="entry name" value="HAMP"/>
    <property type="match status" value="1"/>
</dbReference>
<feature type="domain" description="HAMP" evidence="9">
    <location>
        <begin position="217"/>
        <end position="269"/>
    </location>
</feature>
<dbReference type="InterPro" id="IPR004089">
    <property type="entry name" value="MCPsignal_dom"/>
</dbReference>
<organism evidence="10 11">
    <name type="scientific">Vibrio quintilis</name>
    <dbReference type="NCBI Taxonomy" id="1117707"/>
    <lineage>
        <taxon>Bacteria</taxon>
        <taxon>Pseudomonadati</taxon>
        <taxon>Pseudomonadota</taxon>
        <taxon>Gammaproteobacteria</taxon>
        <taxon>Vibrionales</taxon>
        <taxon>Vibrionaceae</taxon>
        <taxon>Vibrio</taxon>
    </lineage>
</organism>
<evidence type="ECO:0000259" key="8">
    <source>
        <dbReference type="PROSITE" id="PS50192"/>
    </source>
</evidence>
<keyword evidence="2" id="KW-1003">Cell membrane</keyword>
<evidence type="ECO:0000256" key="4">
    <source>
        <dbReference type="ARBA" id="ARBA00029447"/>
    </source>
</evidence>
<evidence type="ECO:0000259" key="7">
    <source>
        <dbReference type="PROSITE" id="PS50111"/>
    </source>
</evidence>
<keyword evidence="6" id="KW-0812">Transmembrane</keyword>
<evidence type="ECO:0000313" key="10">
    <source>
        <dbReference type="EMBL" id="SHO54590.1"/>
    </source>
</evidence>
<dbReference type="STRING" id="1117707.VQ7734_00304"/>
<dbReference type="SUPFAM" id="SSF58104">
    <property type="entry name" value="Methyl-accepting chemotaxis protein (MCP) signaling domain"/>
    <property type="match status" value="1"/>
</dbReference>
<gene>
    <name evidence="10" type="primary">pctB_1</name>
    <name evidence="10" type="ORF">VQ7734_00304</name>
</gene>
<keyword evidence="11" id="KW-1185">Reference proteome</keyword>
<dbReference type="RefSeq" id="WP_073579501.1">
    <property type="nucleotide sequence ID" value="NZ_AP024898.1"/>
</dbReference>
<feature type="domain" description="Methyl-accepting transducer" evidence="7">
    <location>
        <begin position="274"/>
        <end position="510"/>
    </location>
</feature>
<dbReference type="Proteomes" id="UP000184600">
    <property type="component" value="Unassembled WGS sequence"/>
</dbReference>
<sequence>MRHIINILSIRLQIFIPVIVTLILLITSFLLTTANLKQAFNGVSTSTEHIIEVKDQLNQVIDHVYNMRIHAIYSTSEYQAAKSFTALLREKQQAIQSLLSKLEQFPAIQHEVTALKKATDQYVRYSLNTIQPLLDEKYSQQQKPDFASRYQKASDIYRDEGKEMIAQIQSLSTHMNNMVRQDIQSHTQKHHQAEIYAFIGLAFIICIAIVVNWLLAGVIISPIHHLQKIMHHVADGDLTAVARVEGKSELNALANDVNTTINHLRDMIGTLLRTSTDVAASATELAAVMTQASVNSDQEKQEIELVASAVSELEQTASSVTGNAHDANTAVFEAGKMAINSLDMFEESGRANTKMAEQISDAASMISALQMQSEQIGQVIEVIEDISEQTNLLALNAAIEAARAGESGRGFAVVADEVRMLAARTQDSTKEIQEIIENLQNKSGAANDSMTTSLAMLNHSEEMTTKVRVALNDIAASISELENVNTQVASSSEEQQEVTSDISKNIGNIYELVTQNVSGVTQSTEASLELSVLAEQQKQQLNFFKLA</sequence>
<dbReference type="PROSITE" id="PS50111">
    <property type="entry name" value="CHEMOTAXIS_TRANSDUC_2"/>
    <property type="match status" value="1"/>
</dbReference>
<evidence type="ECO:0000256" key="6">
    <source>
        <dbReference type="SAM" id="Phobius"/>
    </source>
</evidence>
<dbReference type="GO" id="GO:0005886">
    <property type="term" value="C:plasma membrane"/>
    <property type="evidence" value="ECO:0007669"/>
    <property type="project" value="UniProtKB-SubCell"/>
</dbReference>
<evidence type="ECO:0000256" key="2">
    <source>
        <dbReference type="ARBA" id="ARBA00022519"/>
    </source>
</evidence>
<dbReference type="InterPro" id="IPR003660">
    <property type="entry name" value="HAMP_dom"/>
</dbReference>
<feature type="domain" description="T-SNARE coiled-coil homology" evidence="8">
    <location>
        <begin position="461"/>
        <end position="523"/>
    </location>
</feature>
<reference evidence="11" key="1">
    <citation type="submission" date="2016-12" db="EMBL/GenBank/DDBJ databases">
        <authorList>
            <person name="Rodrigo-Torres L."/>
            <person name="Arahal R.D."/>
            <person name="Lucena T."/>
        </authorList>
    </citation>
    <scope>NUCLEOTIDE SEQUENCE [LARGE SCALE GENOMIC DNA]</scope>
</reference>
<dbReference type="Gene3D" id="1.10.287.950">
    <property type="entry name" value="Methyl-accepting chemotaxis protein"/>
    <property type="match status" value="1"/>
</dbReference>
<dbReference type="SMART" id="SM00283">
    <property type="entry name" value="MA"/>
    <property type="match status" value="1"/>
</dbReference>
<comment type="similarity">
    <text evidence="4">Belongs to the methyl-accepting chemotaxis (MCP) protein family.</text>
</comment>
<dbReference type="AlphaFoldDB" id="A0A1M7YPN3"/>
<dbReference type="GO" id="GO:0006935">
    <property type="term" value="P:chemotaxis"/>
    <property type="evidence" value="ECO:0007669"/>
    <property type="project" value="UniProtKB-ARBA"/>
</dbReference>
<dbReference type="InterPro" id="IPR000727">
    <property type="entry name" value="T_SNARE_dom"/>
</dbReference>
<evidence type="ECO:0000256" key="3">
    <source>
        <dbReference type="ARBA" id="ARBA00023224"/>
    </source>
</evidence>